<organism evidence="1 2">
    <name type="scientific">Armillaria gallica</name>
    <name type="common">Bulbous honey fungus</name>
    <name type="synonym">Armillaria bulbosa</name>
    <dbReference type="NCBI Taxonomy" id="47427"/>
    <lineage>
        <taxon>Eukaryota</taxon>
        <taxon>Fungi</taxon>
        <taxon>Dikarya</taxon>
        <taxon>Basidiomycota</taxon>
        <taxon>Agaricomycotina</taxon>
        <taxon>Agaricomycetes</taxon>
        <taxon>Agaricomycetidae</taxon>
        <taxon>Agaricales</taxon>
        <taxon>Marasmiineae</taxon>
        <taxon>Physalacriaceae</taxon>
        <taxon>Armillaria</taxon>
    </lineage>
</organism>
<dbReference type="AlphaFoldDB" id="A0A2H3D6T4"/>
<name>A0A2H3D6T4_ARMGA</name>
<reference evidence="2" key="1">
    <citation type="journal article" date="2017" name="Nat. Ecol. Evol.">
        <title>Genome expansion and lineage-specific genetic innovations in the forest pathogenic fungi Armillaria.</title>
        <authorList>
            <person name="Sipos G."/>
            <person name="Prasanna A.N."/>
            <person name="Walter M.C."/>
            <person name="O'Connor E."/>
            <person name="Balint B."/>
            <person name="Krizsan K."/>
            <person name="Kiss B."/>
            <person name="Hess J."/>
            <person name="Varga T."/>
            <person name="Slot J."/>
            <person name="Riley R."/>
            <person name="Boka B."/>
            <person name="Rigling D."/>
            <person name="Barry K."/>
            <person name="Lee J."/>
            <person name="Mihaltcheva S."/>
            <person name="LaButti K."/>
            <person name="Lipzen A."/>
            <person name="Waldron R."/>
            <person name="Moloney N.M."/>
            <person name="Sperisen C."/>
            <person name="Kredics L."/>
            <person name="Vagvoelgyi C."/>
            <person name="Patrignani A."/>
            <person name="Fitzpatrick D."/>
            <person name="Nagy I."/>
            <person name="Doyle S."/>
            <person name="Anderson J.B."/>
            <person name="Grigoriev I.V."/>
            <person name="Gueldener U."/>
            <person name="Muensterkoetter M."/>
            <person name="Nagy L.G."/>
        </authorList>
    </citation>
    <scope>NUCLEOTIDE SEQUENCE [LARGE SCALE GENOMIC DNA]</scope>
    <source>
        <strain evidence="2">Ar21-2</strain>
    </source>
</reference>
<accession>A0A2H3D6T4</accession>
<evidence type="ECO:0000313" key="1">
    <source>
        <dbReference type="EMBL" id="PBK90961.1"/>
    </source>
</evidence>
<proteinExistence type="predicted"/>
<sequence length="77" mass="8488">MLVVVTSTCPNVTRDRLEASCASLFWVLGVISWPLACATPFKLPRASRNIISASLDFGFRSMMTRPASLEQLLQDIS</sequence>
<dbReference type="EMBL" id="KZ293663">
    <property type="protein sequence ID" value="PBK90961.1"/>
    <property type="molecule type" value="Genomic_DNA"/>
</dbReference>
<dbReference type="InParanoid" id="A0A2H3D6T4"/>
<evidence type="ECO:0000313" key="2">
    <source>
        <dbReference type="Proteomes" id="UP000217790"/>
    </source>
</evidence>
<gene>
    <name evidence="1" type="ORF">ARMGADRAFT_284430</name>
</gene>
<protein>
    <submittedName>
        <fullName evidence="1">Uncharacterized protein</fullName>
    </submittedName>
</protein>
<keyword evidence="2" id="KW-1185">Reference proteome</keyword>
<dbReference type="Proteomes" id="UP000217790">
    <property type="component" value="Unassembled WGS sequence"/>
</dbReference>